<feature type="transmembrane region" description="Helical" evidence="8">
    <location>
        <begin position="399"/>
        <end position="421"/>
    </location>
</feature>
<comment type="caution">
    <text evidence="10">The sequence shown here is derived from an EMBL/GenBank/DDBJ whole genome shotgun (WGS) entry which is preliminary data.</text>
</comment>
<evidence type="ECO:0000256" key="3">
    <source>
        <dbReference type="ARBA" id="ARBA00022448"/>
    </source>
</evidence>
<dbReference type="Pfam" id="PF00528">
    <property type="entry name" value="BPD_transp_1"/>
    <property type="match status" value="2"/>
</dbReference>
<protein>
    <submittedName>
        <fullName evidence="10">ABC transporter permease subunit</fullName>
    </submittedName>
</protein>
<feature type="transmembrane region" description="Helical" evidence="8">
    <location>
        <begin position="144"/>
        <end position="170"/>
    </location>
</feature>
<dbReference type="SUPFAM" id="SSF161098">
    <property type="entry name" value="MetI-like"/>
    <property type="match status" value="2"/>
</dbReference>
<evidence type="ECO:0000256" key="7">
    <source>
        <dbReference type="ARBA" id="ARBA00023136"/>
    </source>
</evidence>
<gene>
    <name evidence="10" type="ORF">ACFFGY_02325</name>
</gene>
<evidence type="ECO:0000256" key="5">
    <source>
        <dbReference type="ARBA" id="ARBA00022692"/>
    </source>
</evidence>
<keyword evidence="5 8" id="KW-0812">Transmembrane</keyword>
<dbReference type="Gene3D" id="1.10.3720.10">
    <property type="entry name" value="MetI-like"/>
    <property type="match status" value="2"/>
</dbReference>
<organism evidence="10 11">
    <name type="scientific">Roseomonas elaeocarpi</name>
    <dbReference type="NCBI Taxonomy" id="907779"/>
    <lineage>
        <taxon>Bacteria</taxon>
        <taxon>Pseudomonadati</taxon>
        <taxon>Pseudomonadota</taxon>
        <taxon>Alphaproteobacteria</taxon>
        <taxon>Acetobacterales</taxon>
        <taxon>Roseomonadaceae</taxon>
        <taxon>Roseomonas</taxon>
    </lineage>
</organism>
<proteinExistence type="inferred from homology"/>
<sequence length="557" mass="59526">MAIVALPAGLPGRRLGWLVLPLLLFLVIFFFLPVGRLLSLSFAGATGPWEHYLRAASVPAYRVALATTFEIAALVTLISVVLAYPVAYLMATVPPRVTRLLTLCVLLPFWTSSLVRTTAWIILLQRNGALNTLLTEGGLTAQPIAFVYNMSGVLIGMSHVLMPFVVLPLYSAFRGIDANLVHAAETLGAGPWSLCRRLFLPLTAPGMLAGATIVFMNALGYYVTPALMGGPAQTMIAQLIAFNISEQLNWGLAAALSVAVLGATLLVFSLFQVVFGLEKLLGDSSAPVAATPFAVGSRGRSAGGWVLVMAGVAVVLFLLAPILIVFPMSLGSSPFLSFPPSNFSLRWYEEFFNRPQWIASLWNSLQVAGIAVLGATTLGTAAALALSRLRGPLGRLLETLFILPMIVPQIILAVGLFYLLAPWGLIGGHWALGLGHVVMAAPFVVITVRAALRGFDRNLELAALGLGASWPAMFRRVLLPAILPGILAGAVFAFITSFDDVVLALFLTNVRSRTLPKLMYEGVAHEINPTITAVAALIVLFTLAVLLTNLVLQRRAR</sequence>
<dbReference type="InterPro" id="IPR000515">
    <property type="entry name" value="MetI-like"/>
</dbReference>
<evidence type="ECO:0000256" key="8">
    <source>
        <dbReference type="RuleBase" id="RU363032"/>
    </source>
</evidence>
<accession>A0ABV6JR71</accession>
<feature type="transmembrane region" description="Helical" evidence="8">
    <location>
        <begin position="252"/>
        <end position="275"/>
    </location>
</feature>
<comment type="similarity">
    <text evidence="2">Belongs to the binding-protein-dependent transport system permease family. CysTW subfamily.</text>
</comment>
<keyword evidence="11" id="KW-1185">Reference proteome</keyword>
<evidence type="ECO:0000313" key="10">
    <source>
        <dbReference type="EMBL" id="MFC0407068.1"/>
    </source>
</evidence>
<comment type="subcellular location">
    <subcellularLocation>
        <location evidence="1 8">Cell membrane</location>
        <topology evidence="1 8">Multi-pass membrane protein</topology>
    </subcellularLocation>
</comment>
<feature type="domain" description="ABC transmembrane type-1" evidence="9">
    <location>
        <begin position="361"/>
        <end position="552"/>
    </location>
</feature>
<dbReference type="PROSITE" id="PS50928">
    <property type="entry name" value="ABC_TM1"/>
    <property type="match status" value="2"/>
</dbReference>
<feature type="transmembrane region" description="Helical" evidence="8">
    <location>
        <begin position="477"/>
        <end position="507"/>
    </location>
</feature>
<feature type="transmembrane region" description="Helical" evidence="8">
    <location>
        <begin position="365"/>
        <end position="387"/>
    </location>
</feature>
<dbReference type="EMBL" id="JBHLUN010000002">
    <property type="protein sequence ID" value="MFC0407068.1"/>
    <property type="molecule type" value="Genomic_DNA"/>
</dbReference>
<evidence type="ECO:0000256" key="2">
    <source>
        <dbReference type="ARBA" id="ARBA00007069"/>
    </source>
</evidence>
<reference evidence="10 11" key="1">
    <citation type="submission" date="2024-09" db="EMBL/GenBank/DDBJ databases">
        <authorList>
            <person name="Sun Q."/>
            <person name="Mori K."/>
        </authorList>
    </citation>
    <scope>NUCLEOTIDE SEQUENCE [LARGE SCALE GENOMIC DNA]</scope>
    <source>
        <strain evidence="10 11">TBRC 5777</strain>
    </source>
</reference>
<feature type="transmembrane region" description="Helical" evidence="8">
    <location>
        <begin position="433"/>
        <end position="452"/>
    </location>
</feature>
<dbReference type="InterPro" id="IPR035906">
    <property type="entry name" value="MetI-like_sf"/>
</dbReference>
<name>A0ABV6JR71_9PROT</name>
<keyword evidence="4" id="KW-1003">Cell membrane</keyword>
<dbReference type="CDD" id="cd06261">
    <property type="entry name" value="TM_PBP2"/>
    <property type="match status" value="2"/>
</dbReference>
<evidence type="ECO:0000256" key="4">
    <source>
        <dbReference type="ARBA" id="ARBA00022475"/>
    </source>
</evidence>
<dbReference type="PANTHER" id="PTHR42929:SF5">
    <property type="entry name" value="ABC TRANSPORTER PERMEASE PROTEIN"/>
    <property type="match status" value="1"/>
</dbReference>
<feature type="transmembrane region" description="Helical" evidence="8">
    <location>
        <begin position="198"/>
        <end position="223"/>
    </location>
</feature>
<keyword evidence="6 8" id="KW-1133">Transmembrane helix</keyword>
<dbReference type="PANTHER" id="PTHR42929">
    <property type="entry name" value="INNER MEMBRANE ABC TRANSPORTER PERMEASE PROTEIN YDCU-RELATED-RELATED"/>
    <property type="match status" value="1"/>
</dbReference>
<feature type="transmembrane region" description="Helical" evidence="8">
    <location>
        <begin position="527"/>
        <end position="552"/>
    </location>
</feature>
<evidence type="ECO:0000256" key="6">
    <source>
        <dbReference type="ARBA" id="ARBA00022989"/>
    </source>
</evidence>
<dbReference type="RefSeq" id="WP_377042759.1">
    <property type="nucleotide sequence ID" value="NZ_JBHLUN010000002.1"/>
</dbReference>
<dbReference type="Proteomes" id="UP001589865">
    <property type="component" value="Unassembled WGS sequence"/>
</dbReference>
<feature type="transmembrane region" description="Helical" evidence="8">
    <location>
        <begin position="15"/>
        <end position="43"/>
    </location>
</feature>
<keyword evidence="3 8" id="KW-0813">Transport</keyword>
<feature type="domain" description="ABC transmembrane type-1" evidence="9">
    <location>
        <begin position="65"/>
        <end position="271"/>
    </location>
</feature>
<feature type="transmembrane region" description="Helical" evidence="8">
    <location>
        <begin position="305"/>
        <end position="330"/>
    </location>
</feature>
<evidence type="ECO:0000313" key="11">
    <source>
        <dbReference type="Proteomes" id="UP001589865"/>
    </source>
</evidence>
<evidence type="ECO:0000259" key="9">
    <source>
        <dbReference type="PROSITE" id="PS50928"/>
    </source>
</evidence>
<feature type="transmembrane region" description="Helical" evidence="8">
    <location>
        <begin position="100"/>
        <end position="124"/>
    </location>
</feature>
<feature type="transmembrane region" description="Helical" evidence="8">
    <location>
        <begin position="63"/>
        <end position="88"/>
    </location>
</feature>
<keyword evidence="7 8" id="KW-0472">Membrane</keyword>
<evidence type="ECO:0000256" key="1">
    <source>
        <dbReference type="ARBA" id="ARBA00004651"/>
    </source>
</evidence>